<dbReference type="EMBL" id="CM042883">
    <property type="protein sequence ID" value="KAI4376142.1"/>
    <property type="molecule type" value="Genomic_DNA"/>
</dbReference>
<protein>
    <submittedName>
        <fullName evidence="1">Uncharacterized protein</fullName>
    </submittedName>
</protein>
<comment type="caution">
    <text evidence="1">The sequence shown here is derived from an EMBL/GenBank/DDBJ whole genome shotgun (WGS) entry which is preliminary data.</text>
</comment>
<sequence length="164" mass="18185">MRTEPISSMNEDLSKSISCEDFYSVFRKLPGKGSALLSSLKMSDNKKSVFSVNISDAKSKRNMLKAASSLLGIDSLSVNLEKRQLTVVGTVDPVKVAHKLRKKFNPRIETVGLDKKDGGTKTNQTESMGKGIIQVNQPSHWPGPWAWHHWHHPAEECHSSCVIS</sequence>
<proteinExistence type="predicted"/>
<dbReference type="Proteomes" id="UP001057402">
    <property type="component" value="Chromosome 4"/>
</dbReference>
<keyword evidence="2" id="KW-1185">Reference proteome</keyword>
<accession>A0ACB9RCH6</accession>
<name>A0ACB9RCH6_9MYRT</name>
<evidence type="ECO:0000313" key="1">
    <source>
        <dbReference type="EMBL" id="KAI4376142.1"/>
    </source>
</evidence>
<gene>
    <name evidence="1" type="ORF">MLD38_013933</name>
</gene>
<evidence type="ECO:0000313" key="2">
    <source>
        <dbReference type="Proteomes" id="UP001057402"/>
    </source>
</evidence>
<organism evidence="1 2">
    <name type="scientific">Melastoma candidum</name>
    <dbReference type="NCBI Taxonomy" id="119954"/>
    <lineage>
        <taxon>Eukaryota</taxon>
        <taxon>Viridiplantae</taxon>
        <taxon>Streptophyta</taxon>
        <taxon>Embryophyta</taxon>
        <taxon>Tracheophyta</taxon>
        <taxon>Spermatophyta</taxon>
        <taxon>Magnoliopsida</taxon>
        <taxon>eudicotyledons</taxon>
        <taxon>Gunneridae</taxon>
        <taxon>Pentapetalae</taxon>
        <taxon>rosids</taxon>
        <taxon>malvids</taxon>
        <taxon>Myrtales</taxon>
        <taxon>Melastomataceae</taxon>
        <taxon>Melastomatoideae</taxon>
        <taxon>Melastomateae</taxon>
        <taxon>Melastoma</taxon>
    </lineage>
</organism>
<reference evidence="2" key="1">
    <citation type="journal article" date="2023" name="Front. Plant Sci.">
        <title>Chromosomal-level genome assembly of Melastoma candidum provides insights into trichome evolution.</title>
        <authorList>
            <person name="Zhong Y."/>
            <person name="Wu W."/>
            <person name="Sun C."/>
            <person name="Zou P."/>
            <person name="Liu Y."/>
            <person name="Dai S."/>
            <person name="Zhou R."/>
        </authorList>
    </citation>
    <scope>NUCLEOTIDE SEQUENCE [LARGE SCALE GENOMIC DNA]</scope>
</reference>